<keyword evidence="1" id="KW-0805">Transcription regulation</keyword>
<dbReference type="RefSeq" id="WP_213410738.1">
    <property type="nucleotide sequence ID" value="NZ_BOVK01000013.1"/>
</dbReference>
<protein>
    <recommendedName>
        <fullName evidence="4">HTH hxlR-type domain-containing protein</fullName>
    </recommendedName>
</protein>
<accession>A0A8J4M1J5</accession>
<sequence>MTNDHIIQTTQELSGRWTIPILLTLQQAGGRFTPLGRQLDISPSRLSSNLKKLEEKGIIQHLSPYERRHPLLPEYRLTEKGLLLREAAKAIQSAETELGRGFLAERSWNWPVMLALYYQYNRFQAIRKLLQSATPRILTMRISELCEQEIAEKQPTMEPRPGYDYWLLPNAEPPVGRLEKDLCSLL</sequence>
<evidence type="ECO:0000256" key="3">
    <source>
        <dbReference type="ARBA" id="ARBA00023163"/>
    </source>
</evidence>
<organism evidence="5 6">
    <name type="scientific">Xylanibacillus composti</name>
    <dbReference type="NCBI Taxonomy" id="1572762"/>
    <lineage>
        <taxon>Bacteria</taxon>
        <taxon>Bacillati</taxon>
        <taxon>Bacillota</taxon>
        <taxon>Bacilli</taxon>
        <taxon>Bacillales</taxon>
        <taxon>Paenibacillaceae</taxon>
        <taxon>Xylanibacillus</taxon>
    </lineage>
</organism>
<evidence type="ECO:0000256" key="1">
    <source>
        <dbReference type="ARBA" id="ARBA00023015"/>
    </source>
</evidence>
<evidence type="ECO:0000313" key="6">
    <source>
        <dbReference type="Proteomes" id="UP000677918"/>
    </source>
</evidence>
<evidence type="ECO:0000256" key="2">
    <source>
        <dbReference type="ARBA" id="ARBA00023125"/>
    </source>
</evidence>
<dbReference type="InterPro" id="IPR036390">
    <property type="entry name" value="WH_DNA-bd_sf"/>
</dbReference>
<feature type="domain" description="HTH hxlR-type" evidence="4">
    <location>
        <begin position="3"/>
        <end position="103"/>
    </location>
</feature>
<comment type="caution">
    <text evidence="5">The sequence shown here is derived from an EMBL/GenBank/DDBJ whole genome shotgun (WGS) entry which is preliminary data.</text>
</comment>
<name>A0A8J4M1J5_9BACL</name>
<dbReference type="CDD" id="cd00090">
    <property type="entry name" value="HTH_ARSR"/>
    <property type="match status" value="1"/>
</dbReference>
<keyword evidence="3" id="KW-0804">Transcription</keyword>
<dbReference type="GO" id="GO:0003677">
    <property type="term" value="F:DNA binding"/>
    <property type="evidence" value="ECO:0007669"/>
    <property type="project" value="UniProtKB-KW"/>
</dbReference>
<dbReference type="InterPro" id="IPR002577">
    <property type="entry name" value="HTH_HxlR"/>
</dbReference>
<dbReference type="InterPro" id="IPR036388">
    <property type="entry name" value="WH-like_DNA-bd_sf"/>
</dbReference>
<gene>
    <name evidence="5" type="ORF">XYCOK13_09440</name>
</gene>
<proteinExistence type="predicted"/>
<reference evidence="5" key="1">
    <citation type="submission" date="2021-04" db="EMBL/GenBank/DDBJ databases">
        <title>Draft genome sequence of Xylanibacillus composti strain K13.</title>
        <authorList>
            <person name="Uke A."/>
            <person name="Chhe C."/>
            <person name="Baramee S."/>
            <person name="Kosugi A."/>
        </authorList>
    </citation>
    <scope>NUCLEOTIDE SEQUENCE</scope>
    <source>
        <strain evidence="5">K13</strain>
    </source>
</reference>
<dbReference type="EMBL" id="BOVK01000013">
    <property type="protein sequence ID" value="GIQ68120.1"/>
    <property type="molecule type" value="Genomic_DNA"/>
</dbReference>
<evidence type="ECO:0000259" key="4">
    <source>
        <dbReference type="PROSITE" id="PS51118"/>
    </source>
</evidence>
<keyword evidence="2" id="KW-0238">DNA-binding</keyword>
<dbReference type="Pfam" id="PF01638">
    <property type="entry name" value="HxlR"/>
    <property type="match status" value="1"/>
</dbReference>
<evidence type="ECO:0000313" key="5">
    <source>
        <dbReference type="EMBL" id="GIQ68120.1"/>
    </source>
</evidence>
<dbReference type="Proteomes" id="UP000677918">
    <property type="component" value="Unassembled WGS sequence"/>
</dbReference>
<dbReference type="PANTHER" id="PTHR33204:SF18">
    <property type="entry name" value="TRANSCRIPTIONAL REGULATORY PROTEIN"/>
    <property type="match status" value="1"/>
</dbReference>
<keyword evidence="6" id="KW-1185">Reference proteome</keyword>
<dbReference type="InterPro" id="IPR011991">
    <property type="entry name" value="ArsR-like_HTH"/>
</dbReference>
<dbReference type="SUPFAM" id="SSF46785">
    <property type="entry name" value="Winged helix' DNA-binding domain"/>
    <property type="match status" value="2"/>
</dbReference>
<dbReference type="PROSITE" id="PS51118">
    <property type="entry name" value="HTH_HXLR"/>
    <property type="match status" value="1"/>
</dbReference>
<dbReference type="PANTHER" id="PTHR33204">
    <property type="entry name" value="TRANSCRIPTIONAL REGULATOR, MARR FAMILY"/>
    <property type="match status" value="1"/>
</dbReference>
<dbReference type="AlphaFoldDB" id="A0A8J4M1J5"/>
<dbReference type="Gene3D" id="1.10.10.10">
    <property type="entry name" value="Winged helix-like DNA-binding domain superfamily/Winged helix DNA-binding domain"/>
    <property type="match status" value="2"/>
</dbReference>